<gene>
    <name evidence="1" type="ORF">BSO21_14120</name>
</gene>
<sequence>MGILLCRFLPALVRSFFFVIIETGFDYRFRIEMKSKFTEGFLEFSQTFQWPIAPNPNIGW</sequence>
<dbReference type="Proteomes" id="UP000187158">
    <property type="component" value="Unassembled WGS sequence"/>
</dbReference>
<reference evidence="1 2" key="1">
    <citation type="submission" date="2016-11" db="EMBL/GenBank/DDBJ databases">
        <title>Paenibacillus species isolates.</title>
        <authorList>
            <person name="Beno S.M."/>
        </authorList>
    </citation>
    <scope>NUCLEOTIDE SEQUENCE [LARGE SCALE GENOMIC DNA]</scope>
    <source>
        <strain evidence="1 2">FSL H7-0433</strain>
    </source>
</reference>
<keyword evidence="2" id="KW-1185">Reference proteome</keyword>
<evidence type="ECO:0000313" key="2">
    <source>
        <dbReference type="Proteomes" id="UP000187158"/>
    </source>
</evidence>
<accession>A0ABX3GN64</accession>
<evidence type="ECO:0000313" key="1">
    <source>
        <dbReference type="EMBL" id="OMD33810.1"/>
    </source>
</evidence>
<organism evidence="1 2">
    <name type="scientific">Paenibacillus odorifer</name>
    <dbReference type="NCBI Taxonomy" id="189426"/>
    <lineage>
        <taxon>Bacteria</taxon>
        <taxon>Bacillati</taxon>
        <taxon>Bacillota</taxon>
        <taxon>Bacilli</taxon>
        <taxon>Bacillales</taxon>
        <taxon>Paenibacillaceae</taxon>
        <taxon>Paenibacillus</taxon>
    </lineage>
</organism>
<comment type="caution">
    <text evidence="1">The sequence shown here is derived from an EMBL/GenBank/DDBJ whole genome shotgun (WGS) entry which is preliminary data.</text>
</comment>
<protein>
    <submittedName>
        <fullName evidence="1">Uncharacterized protein</fullName>
    </submittedName>
</protein>
<dbReference type="EMBL" id="MPVP01000078">
    <property type="protein sequence ID" value="OMD33810.1"/>
    <property type="molecule type" value="Genomic_DNA"/>
</dbReference>
<proteinExistence type="predicted"/>
<name>A0ABX3GN64_9BACL</name>